<dbReference type="EMBL" id="MCFL01000001">
    <property type="protein sequence ID" value="ORZ41572.1"/>
    <property type="molecule type" value="Genomic_DNA"/>
</dbReference>
<comment type="caution">
    <text evidence="1">The sequence shown here is derived from an EMBL/GenBank/DDBJ whole genome shotgun (WGS) entry which is preliminary data.</text>
</comment>
<dbReference type="AlphaFoldDB" id="A0A1Y2I7T2"/>
<proteinExistence type="predicted"/>
<evidence type="ECO:0000313" key="2">
    <source>
        <dbReference type="Proteomes" id="UP000193411"/>
    </source>
</evidence>
<name>A0A1Y2I7T2_9FUNG</name>
<feature type="non-terminal residue" evidence="1">
    <location>
        <position position="244"/>
    </location>
</feature>
<protein>
    <submittedName>
        <fullName evidence="1">Uncharacterized protein</fullName>
    </submittedName>
</protein>
<keyword evidence="2" id="KW-1185">Reference proteome</keyword>
<reference evidence="1 2" key="1">
    <citation type="submission" date="2016-07" db="EMBL/GenBank/DDBJ databases">
        <title>Pervasive Adenine N6-methylation of Active Genes in Fungi.</title>
        <authorList>
            <consortium name="DOE Joint Genome Institute"/>
            <person name="Mondo S.J."/>
            <person name="Dannebaum R.O."/>
            <person name="Kuo R.C."/>
            <person name="Labutti K."/>
            <person name="Haridas S."/>
            <person name="Kuo A."/>
            <person name="Salamov A."/>
            <person name="Ahrendt S.R."/>
            <person name="Lipzen A."/>
            <person name="Sullivan W."/>
            <person name="Andreopoulos W.B."/>
            <person name="Clum A."/>
            <person name="Lindquist E."/>
            <person name="Daum C."/>
            <person name="Ramamoorthy G.K."/>
            <person name="Gryganskyi A."/>
            <person name="Culley D."/>
            <person name="Magnuson J.K."/>
            <person name="James T.Y."/>
            <person name="O'Malley M.A."/>
            <person name="Stajich J.E."/>
            <person name="Spatafora J.W."/>
            <person name="Visel A."/>
            <person name="Grigoriev I.V."/>
        </authorList>
    </citation>
    <scope>NUCLEOTIDE SEQUENCE [LARGE SCALE GENOMIC DNA]</scope>
    <source>
        <strain evidence="1 2">PL171</strain>
    </source>
</reference>
<accession>A0A1Y2I7T2</accession>
<dbReference type="Proteomes" id="UP000193411">
    <property type="component" value="Unassembled WGS sequence"/>
</dbReference>
<evidence type="ECO:0000313" key="1">
    <source>
        <dbReference type="EMBL" id="ORZ41572.1"/>
    </source>
</evidence>
<organism evidence="1 2">
    <name type="scientific">Catenaria anguillulae PL171</name>
    <dbReference type="NCBI Taxonomy" id="765915"/>
    <lineage>
        <taxon>Eukaryota</taxon>
        <taxon>Fungi</taxon>
        <taxon>Fungi incertae sedis</taxon>
        <taxon>Blastocladiomycota</taxon>
        <taxon>Blastocladiomycetes</taxon>
        <taxon>Blastocladiales</taxon>
        <taxon>Catenariaceae</taxon>
        <taxon>Catenaria</taxon>
    </lineage>
</organism>
<sequence length="244" mass="26024">MPCGAGRIDSRGSVLELAAALPMLFQPPIQHTHKPLGTGLVHCMLRVFKIQHTLLLDTPRENVHVAKLARNVHDAIHIGVNDGLASRASTPSLSPPFKQVQVACLRGNRQGVERVLQRPRERVHGAHCVEQPQAAQPEGDVEIDPREAHEGGARGRGNRGAKICVEVGADASGHVVVCLEDGGKVAQGEDERGVAQLVGQSEGGRVLGHVRGHFTSVGVCCFHCNREPVTVSNIAARPRADGEV</sequence>
<gene>
    <name evidence="1" type="ORF">BCR44DRAFT_1423088</name>
</gene>